<protein>
    <recommendedName>
        <fullName evidence="1">RNase H type-1 domain-containing protein</fullName>
    </recommendedName>
</protein>
<dbReference type="GO" id="GO:0004523">
    <property type="term" value="F:RNA-DNA hybrid ribonuclease activity"/>
    <property type="evidence" value="ECO:0007669"/>
    <property type="project" value="InterPro"/>
</dbReference>
<dbReference type="OrthoDB" id="691445at2759"/>
<organism evidence="2 3">
    <name type="scientific">Eragrostis curvula</name>
    <name type="common">weeping love grass</name>
    <dbReference type="NCBI Taxonomy" id="38414"/>
    <lineage>
        <taxon>Eukaryota</taxon>
        <taxon>Viridiplantae</taxon>
        <taxon>Streptophyta</taxon>
        <taxon>Embryophyta</taxon>
        <taxon>Tracheophyta</taxon>
        <taxon>Spermatophyta</taxon>
        <taxon>Magnoliopsida</taxon>
        <taxon>Liliopsida</taxon>
        <taxon>Poales</taxon>
        <taxon>Poaceae</taxon>
        <taxon>PACMAD clade</taxon>
        <taxon>Chloridoideae</taxon>
        <taxon>Eragrostideae</taxon>
        <taxon>Eragrostidinae</taxon>
        <taxon>Eragrostis</taxon>
    </lineage>
</organism>
<accession>A0A5J9UBJ7</accession>
<proteinExistence type="predicted"/>
<dbReference type="Pfam" id="PF13456">
    <property type="entry name" value="RVT_3"/>
    <property type="match status" value="1"/>
</dbReference>
<feature type="non-terminal residue" evidence="2">
    <location>
        <position position="1"/>
    </location>
</feature>
<feature type="domain" description="RNase H type-1" evidence="1">
    <location>
        <begin position="17"/>
        <end position="115"/>
    </location>
</feature>
<dbReference type="Proteomes" id="UP000324897">
    <property type="component" value="Unassembled WGS sequence"/>
</dbReference>
<evidence type="ECO:0000313" key="2">
    <source>
        <dbReference type="EMBL" id="TVU21065.1"/>
    </source>
</evidence>
<name>A0A5J9UBJ7_9POAL</name>
<dbReference type="PANTHER" id="PTHR47723:SF24">
    <property type="entry name" value="RNASE H TYPE-1 DOMAIN-CONTAINING PROTEIN"/>
    <property type="match status" value="1"/>
</dbReference>
<gene>
    <name evidence="2" type="ORF">EJB05_30677</name>
</gene>
<dbReference type="GO" id="GO:0003676">
    <property type="term" value="F:nucleic acid binding"/>
    <property type="evidence" value="ECO:0007669"/>
    <property type="project" value="InterPro"/>
</dbReference>
<evidence type="ECO:0000259" key="1">
    <source>
        <dbReference type="Pfam" id="PF13456"/>
    </source>
</evidence>
<sequence length="124" mass="13780">MEKKVWRPPEPGWIKCNVDGAFMPKQWHGAGGAVLRDHHGAFGGAVANWYGNCLDVLHSEALACRDGAVLARQARAWKVYMETDCQELITMWDAGSAQHSSIMSVLREIKEISSSIMLVDLVIR</sequence>
<dbReference type="EMBL" id="RWGY01000026">
    <property type="protein sequence ID" value="TVU21065.1"/>
    <property type="molecule type" value="Genomic_DNA"/>
</dbReference>
<dbReference type="InterPro" id="IPR002156">
    <property type="entry name" value="RNaseH_domain"/>
</dbReference>
<comment type="caution">
    <text evidence="2">The sequence shown here is derived from an EMBL/GenBank/DDBJ whole genome shotgun (WGS) entry which is preliminary data.</text>
</comment>
<keyword evidence="3" id="KW-1185">Reference proteome</keyword>
<dbReference type="InterPro" id="IPR012337">
    <property type="entry name" value="RNaseH-like_sf"/>
</dbReference>
<dbReference type="PANTHER" id="PTHR47723">
    <property type="entry name" value="OS05G0353850 PROTEIN"/>
    <property type="match status" value="1"/>
</dbReference>
<dbReference type="CDD" id="cd06222">
    <property type="entry name" value="RNase_H_like"/>
    <property type="match status" value="1"/>
</dbReference>
<evidence type="ECO:0000313" key="3">
    <source>
        <dbReference type="Proteomes" id="UP000324897"/>
    </source>
</evidence>
<dbReference type="SUPFAM" id="SSF53098">
    <property type="entry name" value="Ribonuclease H-like"/>
    <property type="match status" value="1"/>
</dbReference>
<reference evidence="2 3" key="1">
    <citation type="journal article" date="2019" name="Sci. Rep.">
        <title>A high-quality genome of Eragrostis curvula grass provides insights into Poaceae evolution and supports new strategies to enhance forage quality.</title>
        <authorList>
            <person name="Carballo J."/>
            <person name="Santos B.A.C.M."/>
            <person name="Zappacosta D."/>
            <person name="Garbus I."/>
            <person name="Selva J.P."/>
            <person name="Gallo C.A."/>
            <person name="Diaz A."/>
            <person name="Albertini E."/>
            <person name="Caccamo M."/>
            <person name="Echenique V."/>
        </authorList>
    </citation>
    <scope>NUCLEOTIDE SEQUENCE [LARGE SCALE GENOMIC DNA]</scope>
    <source>
        <strain evidence="3">cv. Victoria</strain>
        <tissue evidence="2">Leaf</tissue>
    </source>
</reference>
<dbReference type="InterPro" id="IPR044730">
    <property type="entry name" value="RNase_H-like_dom_plant"/>
</dbReference>
<dbReference type="InterPro" id="IPR053151">
    <property type="entry name" value="RNase_H-like"/>
</dbReference>
<dbReference type="Gramene" id="TVU21065">
    <property type="protein sequence ID" value="TVU21065"/>
    <property type="gene ID" value="EJB05_30677"/>
</dbReference>
<dbReference type="AlphaFoldDB" id="A0A5J9UBJ7"/>